<dbReference type="InterPro" id="IPR000719">
    <property type="entry name" value="Prot_kinase_dom"/>
</dbReference>
<evidence type="ECO:0000256" key="9">
    <source>
        <dbReference type="ARBA" id="ARBA00047899"/>
    </source>
</evidence>
<dbReference type="EC" id="2.7.11.1" evidence="2"/>
<organism evidence="17 18">
    <name type="scientific">Elaeis guineensis var. tenera</name>
    <name type="common">Oil palm</name>
    <dbReference type="NCBI Taxonomy" id="51953"/>
    <lineage>
        <taxon>Eukaryota</taxon>
        <taxon>Viridiplantae</taxon>
        <taxon>Streptophyta</taxon>
        <taxon>Embryophyta</taxon>
        <taxon>Tracheophyta</taxon>
        <taxon>Spermatophyta</taxon>
        <taxon>Magnoliopsida</taxon>
        <taxon>Liliopsida</taxon>
        <taxon>Arecaceae</taxon>
        <taxon>Arecoideae</taxon>
        <taxon>Cocoseae</taxon>
        <taxon>Elaeidinae</taxon>
        <taxon>Elaeis</taxon>
    </lineage>
</organism>
<reference evidence="18" key="1">
    <citation type="submission" date="2025-08" db="UniProtKB">
        <authorList>
            <consortium name="RefSeq"/>
        </authorList>
    </citation>
    <scope>IDENTIFICATION</scope>
</reference>
<dbReference type="PANTHER" id="PTHR43895:SF33">
    <property type="entry name" value="PROTEIN KINASE DOMAIN-CONTAINING PROTEIN"/>
    <property type="match status" value="1"/>
</dbReference>
<dbReference type="PROSITE" id="PS00108">
    <property type="entry name" value="PROTEIN_KINASE_ST"/>
    <property type="match status" value="1"/>
</dbReference>
<keyword evidence="17" id="KW-1185">Reference proteome</keyword>
<protein>
    <recommendedName>
        <fullName evidence="2">non-specific serine/threonine protein kinase</fullName>
        <ecNumber evidence="2">2.7.11.1</ecNumber>
    </recommendedName>
</protein>
<evidence type="ECO:0000256" key="12">
    <source>
        <dbReference type="PROSITE-ProRule" id="PRU10141"/>
    </source>
</evidence>
<evidence type="ECO:0000313" key="18">
    <source>
        <dbReference type="RefSeq" id="XP_010936028.1"/>
    </source>
</evidence>
<accession>A0A6I9S1H4</accession>
<feature type="domain" description="NAF" evidence="16">
    <location>
        <begin position="330"/>
        <end position="354"/>
    </location>
</feature>
<proteinExistence type="inferred from homology"/>
<dbReference type="InterPro" id="IPR004041">
    <property type="entry name" value="NAF_dom"/>
</dbReference>
<dbReference type="GeneID" id="105055756"/>
<evidence type="ECO:0000256" key="13">
    <source>
        <dbReference type="RuleBase" id="RU000304"/>
    </source>
</evidence>
<dbReference type="InParanoid" id="A0A6I9S1H4"/>
<evidence type="ECO:0000256" key="14">
    <source>
        <dbReference type="SAM" id="MobiDB-lite"/>
    </source>
</evidence>
<evidence type="ECO:0000259" key="16">
    <source>
        <dbReference type="PROSITE" id="PS50816"/>
    </source>
</evidence>
<keyword evidence="3 13" id="KW-0723">Serine/threonine-protein kinase</keyword>
<dbReference type="FunFam" id="3.30.310.80:FF:000005">
    <property type="entry name" value="Non-specific serine/threonine protein kinase"/>
    <property type="match status" value="1"/>
</dbReference>
<dbReference type="FunCoup" id="A0A6I9S1H4">
    <property type="interactions" value="56"/>
</dbReference>
<keyword evidence="6 18" id="KW-0418">Kinase</keyword>
<dbReference type="AlphaFoldDB" id="A0A6I9S1H4"/>
<dbReference type="InterPro" id="IPR011009">
    <property type="entry name" value="Kinase-like_dom_sf"/>
</dbReference>
<dbReference type="GO" id="GO:0004674">
    <property type="term" value="F:protein serine/threonine kinase activity"/>
    <property type="evidence" value="ECO:0007669"/>
    <property type="project" value="UniProtKB-KW"/>
</dbReference>
<feature type="binding site" evidence="12">
    <location>
        <position position="82"/>
    </location>
    <ligand>
        <name>ATP</name>
        <dbReference type="ChEBI" id="CHEBI:30616"/>
    </ligand>
</feature>
<comment type="catalytic activity">
    <reaction evidence="9">
        <text>L-threonyl-[protein] + ATP = O-phospho-L-threonyl-[protein] + ADP + H(+)</text>
        <dbReference type="Rhea" id="RHEA:46608"/>
        <dbReference type="Rhea" id="RHEA-COMP:11060"/>
        <dbReference type="Rhea" id="RHEA-COMP:11605"/>
        <dbReference type="ChEBI" id="CHEBI:15378"/>
        <dbReference type="ChEBI" id="CHEBI:30013"/>
        <dbReference type="ChEBI" id="CHEBI:30616"/>
        <dbReference type="ChEBI" id="CHEBI:61977"/>
        <dbReference type="ChEBI" id="CHEBI:456216"/>
        <dbReference type="EC" id="2.7.11.1"/>
    </reaction>
</comment>
<evidence type="ECO:0000256" key="7">
    <source>
        <dbReference type="ARBA" id="ARBA00022840"/>
    </source>
</evidence>
<dbReference type="PROSITE" id="PS50816">
    <property type="entry name" value="NAF"/>
    <property type="match status" value="1"/>
</dbReference>
<dbReference type="SUPFAM" id="SSF56112">
    <property type="entry name" value="Protein kinase-like (PK-like)"/>
    <property type="match status" value="1"/>
</dbReference>
<dbReference type="Proteomes" id="UP000504607">
    <property type="component" value="Chromosome 1"/>
</dbReference>
<dbReference type="InterPro" id="IPR018451">
    <property type="entry name" value="NAF/FISL_domain"/>
</dbReference>
<dbReference type="OrthoDB" id="193931at2759"/>
<evidence type="ECO:0000313" key="17">
    <source>
        <dbReference type="Proteomes" id="UP000504607"/>
    </source>
</evidence>
<feature type="domain" description="Protein kinase" evidence="15">
    <location>
        <begin position="53"/>
        <end position="308"/>
    </location>
</feature>
<dbReference type="RefSeq" id="XP_010936028.1">
    <property type="nucleotide sequence ID" value="XM_010937726.3"/>
</dbReference>
<dbReference type="Pfam" id="PF00069">
    <property type="entry name" value="Pkinase"/>
    <property type="match status" value="1"/>
</dbReference>
<dbReference type="FunFam" id="1.10.510.10:FF:000653">
    <property type="entry name" value="Non-specific serine/threonine protein kinase"/>
    <property type="match status" value="1"/>
</dbReference>
<evidence type="ECO:0000259" key="15">
    <source>
        <dbReference type="PROSITE" id="PS50011"/>
    </source>
</evidence>
<keyword evidence="4" id="KW-0808">Transferase</keyword>
<dbReference type="PROSITE" id="PS00107">
    <property type="entry name" value="PROTEIN_KINASE_ATP"/>
    <property type="match status" value="1"/>
</dbReference>
<evidence type="ECO:0000256" key="4">
    <source>
        <dbReference type="ARBA" id="ARBA00022679"/>
    </source>
</evidence>
<dbReference type="Gene3D" id="3.30.310.80">
    <property type="entry name" value="Kinase associated domain 1, KA1"/>
    <property type="match status" value="1"/>
</dbReference>
<name>A0A6I9S1H4_ELAGV</name>
<comment type="similarity">
    <text evidence="1">Belongs to the protein kinase superfamily. CAMK Ser/Thr protein kinase family. SNF1 subfamily.</text>
</comment>
<comment type="catalytic activity">
    <reaction evidence="10">
        <text>L-seryl-[protein] + ATP = O-phospho-L-seryl-[protein] + ADP + H(+)</text>
        <dbReference type="Rhea" id="RHEA:17989"/>
        <dbReference type="Rhea" id="RHEA-COMP:9863"/>
        <dbReference type="Rhea" id="RHEA-COMP:11604"/>
        <dbReference type="ChEBI" id="CHEBI:15378"/>
        <dbReference type="ChEBI" id="CHEBI:29999"/>
        <dbReference type="ChEBI" id="CHEBI:30616"/>
        <dbReference type="ChEBI" id="CHEBI:83421"/>
        <dbReference type="ChEBI" id="CHEBI:456216"/>
        <dbReference type="EC" id="2.7.11.1"/>
    </reaction>
</comment>
<evidence type="ECO:0000256" key="5">
    <source>
        <dbReference type="ARBA" id="ARBA00022741"/>
    </source>
</evidence>
<dbReference type="PANTHER" id="PTHR43895">
    <property type="entry name" value="CALCIUM/CALMODULIN-DEPENDENT PROTEIN KINASE KINASE-RELATED"/>
    <property type="match status" value="1"/>
</dbReference>
<evidence type="ECO:0000256" key="3">
    <source>
        <dbReference type="ARBA" id="ARBA00022527"/>
    </source>
</evidence>
<evidence type="ECO:0000256" key="11">
    <source>
        <dbReference type="ARBA" id="ARBA00058225"/>
    </source>
</evidence>
<dbReference type="PROSITE" id="PS50011">
    <property type="entry name" value="PROTEIN_KINASE_DOM"/>
    <property type="match status" value="1"/>
</dbReference>
<evidence type="ECO:0000256" key="6">
    <source>
        <dbReference type="ARBA" id="ARBA00022777"/>
    </source>
</evidence>
<dbReference type="InterPro" id="IPR017441">
    <property type="entry name" value="Protein_kinase_ATP_BS"/>
</dbReference>
<evidence type="ECO:0000256" key="2">
    <source>
        <dbReference type="ARBA" id="ARBA00012513"/>
    </source>
</evidence>
<keyword evidence="7 12" id="KW-0067">ATP-binding</keyword>
<dbReference type="GO" id="GO:0007165">
    <property type="term" value="P:signal transduction"/>
    <property type="evidence" value="ECO:0007669"/>
    <property type="project" value="InterPro"/>
</dbReference>
<dbReference type="InterPro" id="IPR008271">
    <property type="entry name" value="Ser/Thr_kinase_AS"/>
</dbReference>
<comment type="function">
    <text evidence="11">CIPK serine-threonine protein kinases interact with CBL proteins. Binding of a CBL protein to the regulatory NAF domain of CIPK protein lead to the activation of the kinase in a calcium-dependent manner.</text>
</comment>
<gene>
    <name evidence="18" type="primary">LOC105055756</name>
</gene>
<sequence>MPTPPNQKNPKKQLRGREKEVETTLLMDLRRRSKSVPTPPKRHHKPEVLLGRYELGRLLGRGTFAKVYYARSLADGSGVAVKVLDKPEIIETGMAPRVLREVSAMRRLSHPNILKLHEVMATKSKIYLVMEHAAGGDLLSLLARRGRLAEPVARRYFQQLVAALRYCHARGIAHRDVKPQNLLLDRHGNLKVSDFGLSALPDQLGDDGRLRTACGTPAYTAPEIVRRKGYDGAKADAWSCGVILFVLLAGSLPFDDANIAVMYKKIQKREYEFPPWISGSARRLVARLLDPNPETRMTIEALADHPWFKRSLSLDSQLSLMDLPPSAGAGAATAMNAFDIISLSSGLDLSGLFDDGKKREKRFTSTASVETIMRRIEEIGAKLGYLVERRKGGAVGLGRWGSVVLVVEVSEVVSPLLLVEVRVDDGSAGDTEEFGWGELKAELGDIVFAWHSKEDS</sequence>
<evidence type="ECO:0000256" key="8">
    <source>
        <dbReference type="ARBA" id="ARBA00023211"/>
    </source>
</evidence>
<evidence type="ECO:0000256" key="1">
    <source>
        <dbReference type="ARBA" id="ARBA00006234"/>
    </source>
</evidence>
<keyword evidence="8" id="KW-0464">Manganese</keyword>
<dbReference type="FunFam" id="3.30.200.20:FF:000042">
    <property type="entry name" value="Aurora kinase A"/>
    <property type="match status" value="1"/>
</dbReference>
<dbReference type="GO" id="GO:0005524">
    <property type="term" value="F:ATP binding"/>
    <property type="evidence" value="ECO:0007669"/>
    <property type="project" value="UniProtKB-UniRule"/>
</dbReference>
<dbReference type="Pfam" id="PF03822">
    <property type="entry name" value="NAF"/>
    <property type="match status" value="1"/>
</dbReference>
<dbReference type="KEGG" id="egu:105055756"/>
<evidence type="ECO:0000256" key="10">
    <source>
        <dbReference type="ARBA" id="ARBA00048679"/>
    </source>
</evidence>
<feature type="region of interest" description="Disordered" evidence="14">
    <location>
        <begin position="1"/>
        <end position="22"/>
    </location>
</feature>
<dbReference type="SMART" id="SM00220">
    <property type="entry name" value="S_TKc"/>
    <property type="match status" value="1"/>
</dbReference>
<dbReference type="CDD" id="cd12195">
    <property type="entry name" value="CIPK_C"/>
    <property type="match status" value="1"/>
</dbReference>
<keyword evidence="5 12" id="KW-0547">Nucleotide-binding</keyword>
<dbReference type="Gene3D" id="1.10.510.10">
    <property type="entry name" value="Transferase(Phosphotransferase) domain 1"/>
    <property type="match status" value="1"/>
</dbReference>